<dbReference type="SMART" id="SM00184">
    <property type="entry name" value="RING"/>
    <property type="match status" value="2"/>
</dbReference>
<evidence type="ECO:0000313" key="2">
    <source>
        <dbReference type="EMBL" id="WXB15773.1"/>
    </source>
</evidence>
<keyword evidence="3" id="KW-1185">Reference proteome</keyword>
<gene>
    <name evidence="2" type="ORF">LZC94_00575</name>
</gene>
<accession>A0ABZ2LXX4</accession>
<dbReference type="RefSeq" id="WP_394825407.1">
    <property type="nucleotide sequence ID" value="NZ_CP089984.1"/>
</dbReference>
<dbReference type="InterPro" id="IPR001841">
    <property type="entry name" value="Znf_RING"/>
</dbReference>
<evidence type="ECO:0000313" key="3">
    <source>
        <dbReference type="Proteomes" id="UP001370348"/>
    </source>
</evidence>
<sequence>MKNVAYNSVVDVDICSACYRRELQPREPCSRCGTVAPMRARPDGVNGYCNRCYLRELHIGRCSVCRVRKPIAIRDRGHPVCPGCYRRQFASREACVVCTNVSHVAARTERGGAICPYCYGDRYRPRERCSRCGEMDVVQTRNRQGNPICATCYRKTMQIARCTHCARISRVMTRTRSGKPVCATCYGRHHAPRETCAICGEFEKVKRRLTSGRAACNRCYQRELKPRPKCMLCGQYRLAAKHIGGQPICGSCLRRKGVGQRMLTAR</sequence>
<dbReference type="EMBL" id="CP089984">
    <property type="protein sequence ID" value="WXB15773.1"/>
    <property type="molecule type" value="Genomic_DNA"/>
</dbReference>
<protein>
    <recommendedName>
        <fullName evidence="1">RING-type domain-containing protein</fullName>
    </recommendedName>
</protein>
<reference evidence="2 3" key="1">
    <citation type="submission" date="2021-12" db="EMBL/GenBank/DDBJ databases">
        <title>Discovery of the Pendulisporaceae a myxobacterial family with distinct sporulation behavior and unique specialized metabolism.</title>
        <authorList>
            <person name="Garcia R."/>
            <person name="Popoff A."/>
            <person name="Bader C.D."/>
            <person name="Loehr J."/>
            <person name="Walesch S."/>
            <person name="Walt C."/>
            <person name="Boldt J."/>
            <person name="Bunk B."/>
            <person name="Haeckl F.J.F.P.J."/>
            <person name="Gunesch A.P."/>
            <person name="Birkelbach J."/>
            <person name="Nuebel U."/>
            <person name="Pietschmann T."/>
            <person name="Bach T."/>
            <person name="Mueller R."/>
        </authorList>
    </citation>
    <scope>NUCLEOTIDE SEQUENCE [LARGE SCALE GENOMIC DNA]</scope>
    <source>
        <strain evidence="2 3">MSr11954</strain>
    </source>
</reference>
<feature type="domain" description="RING-type" evidence="1">
    <location>
        <begin position="62"/>
        <end position="98"/>
    </location>
</feature>
<dbReference type="Proteomes" id="UP001370348">
    <property type="component" value="Chromosome"/>
</dbReference>
<organism evidence="2 3">
    <name type="scientific">Pendulispora albinea</name>
    <dbReference type="NCBI Taxonomy" id="2741071"/>
    <lineage>
        <taxon>Bacteria</taxon>
        <taxon>Pseudomonadati</taxon>
        <taxon>Myxococcota</taxon>
        <taxon>Myxococcia</taxon>
        <taxon>Myxococcales</taxon>
        <taxon>Sorangiineae</taxon>
        <taxon>Pendulisporaceae</taxon>
        <taxon>Pendulispora</taxon>
    </lineage>
</organism>
<name>A0ABZ2LXX4_9BACT</name>
<proteinExistence type="predicted"/>
<evidence type="ECO:0000259" key="1">
    <source>
        <dbReference type="SMART" id="SM00184"/>
    </source>
</evidence>
<feature type="domain" description="RING-type" evidence="1">
    <location>
        <begin position="196"/>
        <end position="233"/>
    </location>
</feature>